<evidence type="ECO:0000313" key="1">
    <source>
        <dbReference type="EMBL" id="SHJ54474.1"/>
    </source>
</evidence>
<sequence length="831" mass="90002">MAVFSERDLSKSLYELWILAGKSLASDPGSARQTVTPMLTRLPKPGPAALRARYYVLKNLSHGSTPEWFEVPWPRWGRQIELVPLGERALAEGDVGASEALFRELETMGRSPGGHPVVLVDALVGLGDVERTRDNTGAASDMYDEAERVARENGMGLGRLRALVPWLFLQRRGRSAEELMHVVDLCEELARGLDDAMYLANTYLVRAEILTANGDLAGAVEATDRAAELFGDHPVALPGLYVRLADAFRMAEDPDGLRRSVLKALETLRRVDQPTERAAALDLLATGRLLAGQWDSARVAAAASAAVAHQVGDGRGVAYANMTLSQIERKAHNLEAALDAREAATRYFDGREDSLGSLAYCLTEKSEVLEALGRRDDAAADVRGALTALESLRCVQSRPSAQQEYRRRFAQIYRRGLRMACRIRDPVLFVSVFEGLWGRRLVGLTTGAGPRLGDDAILRTHLLAQAKTADNSLAEADGSPTQRLLGRTALRSALPGMIEDGTGTAIASLSTPYDHALAKTHLDGVPPGTAALLLAPVPERPLRYFALLVDADGEACCDEYAMPEEVRSALNDWRSQPLLDHLDSLGPLTNLLPEQLDRLPEGTPLLIVPLEELWPLPWAAIPLGNGDVLGARFPLRICPSLALAAAMRERPTGWPRETRKWVGPNVQAQLLDGVSGERCESASAALAMLLDGQLGQDLIIVAHGVPLQALGHFLDLGEGLLLTPFEAMRAKPGGRVALISCWSAFVPEEQSGDPLTVATILQARGAASVLATSDELSDDPIGAHFVDSLLEAGQTMDWSHALRATILANIGFPEFRGRLRRWAPIRVLGAW</sequence>
<evidence type="ECO:0008006" key="3">
    <source>
        <dbReference type="Google" id="ProtNLM"/>
    </source>
</evidence>
<dbReference type="AlphaFoldDB" id="A0A1M6K6A3"/>
<gene>
    <name evidence="1" type="ORF">SAMN02745244_02741</name>
</gene>
<dbReference type="Proteomes" id="UP000184512">
    <property type="component" value="Unassembled WGS sequence"/>
</dbReference>
<protein>
    <recommendedName>
        <fullName evidence="3">CHAT domain-containing protein</fullName>
    </recommendedName>
</protein>
<name>A0A1M6K6A3_9ACTN</name>
<organism evidence="1 2">
    <name type="scientific">Tessaracoccus bendigoensis DSM 12906</name>
    <dbReference type="NCBI Taxonomy" id="1123357"/>
    <lineage>
        <taxon>Bacteria</taxon>
        <taxon>Bacillati</taxon>
        <taxon>Actinomycetota</taxon>
        <taxon>Actinomycetes</taxon>
        <taxon>Propionibacteriales</taxon>
        <taxon>Propionibacteriaceae</taxon>
        <taxon>Tessaracoccus</taxon>
    </lineage>
</organism>
<dbReference type="InterPro" id="IPR011990">
    <property type="entry name" value="TPR-like_helical_dom_sf"/>
</dbReference>
<proteinExistence type="predicted"/>
<dbReference type="SUPFAM" id="SSF48452">
    <property type="entry name" value="TPR-like"/>
    <property type="match status" value="1"/>
</dbReference>
<dbReference type="EMBL" id="FQZG01000057">
    <property type="protein sequence ID" value="SHJ54474.1"/>
    <property type="molecule type" value="Genomic_DNA"/>
</dbReference>
<evidence type="ECO:0000313" key="2">
    <source>
        <dbReference type="Proteomes" id="UP000184512"/>
    </source>
</evidence>
<keyword evidence="2" id="KW-1185">Reference proteome</keyword>
<dbReference type="STRING" id="1123357.SAMN02745244_02741"/>
<accession>A0A1M6K6A3</accession>
<reference evidence="1 2" key="1">
    <citation type="submission" date="2016-11" db="EMBL/GenBank/DDBJ databases">
        <authorList>
            <person name="Jaros S."/>
            <person name="Januszkiewicz K."/>
            <person name="Wedrychowicz H."/>
        </authorList>
    </citation>
    <scope>NUCLEOTIDE SEQUENCE [LARGE SCALE GENOMIC DNA]</scope>
    <source>
        <strain evidence="1 2">DSM 12906</strain>
    </source>
</reference>
<dbReference type="Gene3D" id="1.25.40.10">
    <property type="entry name" value="Tetratricopeptide repeat domain"/>
    <property type="match status" value="1"/>
</dbReference>